<dbReference type="AlphaFoldDB" id="J0D7S8"/>
<dbReference type="PROSITE" id="PS50011">
    <property type="entry name" value="PROTEIN_KINASE_DOM"/>
    <property type="match status" value="1"/>
</dbReference>
<evidence type="ECO:0000313" key="2">
    <source>
        <dbReference type="EMBL" id="EJD35167.1"/>
    </source>
</evidence>
<evidence type="ECO:0000313" key="3">
    <source>
        <dbReference type="Proteomes" id="UP000006514"/>
    </source>
</evidence>
<dbReference type="GO" id="GO:0004672">
    <property type="term" value="F:protein kinase activity"/>
    <property type="evidence" value="ECO:0007669"/>
    <property type="project" value="InterPro"/>
</dbReference>
<organism evidence="2 3">
    <name type="scientific">Auricularia subglabra (strain TFB-10046 / SS5)</name>
    <name type="common">White-rot fungus</name>
    <name type="synonym">Auricularia delicata (strain TFB10046)</name>
    <dbReference type="NCBI Taxonomy" id="717982"/>
    <lineage>
        <taxon>Eukaryota</taxon>
        <taxon>Fungi</taxon>
        <taxon>Dikarya</taxon>
        <taxon>Basidiomycota</taxon>
        <taxon>Agaricomycotina</taxon>
        <taxon>Agaricomycetes</taxon>
        <taxon>Auriculariales</taxon>
        <taxon>Auriculariaceae</taxon>
        <taxon>Auricularia</taxon>
    </lineage>
</organism>
<dbReference type="SUPFAM" id="SSF56112">
    <property type="entry name" value="Protein kinase-like (PK-like)"/>
    <property type="match status" value="1"/>
</dbReference>
<feature type="non-terminal residue" evidence="2">
    <location>
        <position position="247"/>
    </location>
</feature>
<accession>J0D7S8</accession>
<dbReference type="OrthoDB" id="5987198at2759"/>
<feature type="non-terminal residue" evidence="2">
    <location>
        <position position="1"/>
    </location>
</feature>
<name>J0D7S8_AURST</name>
<dbReference type="InterPro" id="IPR011009">
    <property type="entry name" value="Kinase-like_dom_sf"/>
</dbReference>
<gene>
    <name evidence="2" type="ORF">AURDEDRAFT_25834</name>
</gene>
<evidence type="ECO:0000259" key="1">
    <source>
        <dbReference type="PROSITE" id="PS50011"/>
    </source>
</evidence>
<reference evidence="3" key="1">
    <citation type="journal article" date="2012" name="Science">
        <title>The Paleozoic origin of enzymatic lignin decomposition reconstructed from 31 fungal genomes.</title>
        <authorList>
            <person name="Floudas D."/>
            <person name="Binder M."/>
            <person name="Riley R."/>
            <person name="Barry K."/>
            <person name="Blanchette R.A."/>
            <person name="Henrissat B."/>
            <person name="Martinez A.T."/>
            <person name="Otillar R."/>
            <person name="Spatafora J.W."/>
            <person name="Yadav J.S."/>
            <person name="Aerts A."/>
            <person name="Benoit I."/>
            <person name="Boyd A."/>
            <person name="Carlson A."/>
            <person name="Copeland A."/>
            <person name="Coutinho P.M."/>
            <person name="de Vries R.P."/>
            <person name="Ferreira P."/>
            <person name="Findley K."/>
            <person name="Foster B."/>
            <person name="Gaskell J."/>
            <person name="Glotzer D."/>
            <person name="Gorecki P."/>
            <person name="Heitman J."/>
            <person name="Hesse C."/>
            <person name="Hori C."/>
            <person name="Igarashi K."/>
            <person name="Jurgens J.A."/>
            <person name="Kallen N."/>
            <person name="Kersten P."/>
            <person name="Kohler A."/>
            <person name="Kuees U."/>
            <person name="Kumar T.K.A."/>
            <person name="Kuo A."/>
            <person name="LaButti K."/>
            <person name="Larrondo L.F."/>
            <person name="Lindquist E."/>
            <person name="Ling A."/>
            <person name="Lombard V."/>
            <person name="Lucas S."/>
            <person name="Lundell T."/>
            <person name="Martin R."/>
            <person name="McLaughlin D.J."/>
            <person name="Morgenstern I."/>
            <person name="Morin E."/>
            <person name="Murat C."/>
            <person name="Nagy L.G."/>
            <person name="Nolan M."/>
            <person name="Ohm R.A."/>
            <person name="Patyshakuliyeva A."/>
            <person name="Rokas A."/>
            <person name="Ruiz-Duenas F.J."/>
            <person name="Sabat G."/>
            <person name="Salamov A."/>
            <person name="Samejima M."/>
            <person name="Schmutz J."/>
            <person name="Slot J.C."/>
            <person name="St John F."/>
            <person name="Stenlid J."/>
            <person name="Sun H."/>
            <person name="Sun S."/>
            <person name="Syed K."/>
            <person name="Tsang A."/>
            <person name="Wiebenga A."/>
            <person name="Young D."/>
            <person name="Pisabarro A."/>
            <person name="Eastwood D.C."/>
            <person name="Martin F."/>
            <person name="Cullen D."/>
            <person name="Grigoriev I.V."/>
            <person name="Hibbett D.S."/>
        </authorList>
    </citation>
    <scope>NUCLEOTIDE SEQUENCE [LARGE SCALE GENOMIC DNA]</scope>
    <source>
        <strain evidence="3">TFB10046</strain>
    </source>
</reference>
<proteinExistence type="predicted"/>
<dbReference type="Proteomes" id="UP000006514">
    <property type="component" value="Unassembled WGS sequence"/>
</dbReference>
<protein>
    <recommendedName>
        <fullName evidence="1">Protein kinase domain-containing protein</fullName>
    </recommendedName>
</protein>
<dbReference type="EMBL" id="JH687901">
    <property type="protein sequence ID" value="EJD35167.1"/>
    <property type="molecule type" value="Genomic_DNA"/>
</dbReference>
<dbReference type="InterPro" id="IPR000719">
    <property type="entry name" value="Prot_kinase_dom"/>
</dbReference>
<feature type="domain" description="Protein kinase" evidence="1">
    <location>
        <begin position="1"/>
        <end position="247"/>
    </location>
</feature>
<sequence length="247" mass="27851">WLESQGYRLRSRFSPGWIPSWISGGVPRFSAADGFPAHRRWNDAIRVEDGTTVWLKLSPIDSAELEISAFFMSAALRGDQRNHCCPLLDFLCPPLIDGKALWLLVFPLLHDPLQPLPETVGEATDMLLDLAEGLCFMHEHNVAHRDICPNNTMMDARDVIPSGWTAYMPSYYSKDDGMVHPIHTKSRLRTPVRYYFIDFGLSSIFPSAEERQLVVGDIAQNVGPPELSTTVPYDPFALDIRMFGDTI</sequence>
<dbReference type="Gene3D" id="1.10.510.10">
    <property type="entry name" value="Transferase(Phosphotransferase) domain 1"/>
    <property type="match status" value="1"/>
</dbReference>
<dbReference type="OMA" id="WIPSWIS"/>
<keyword evidence="3" id="KW-1185">Reference proteome</keyword>
<dbReference type="GO" id="GO:0005524">
    <property type="term" value="F:ATP binding"/>
    <property type="evidence" value="ECO:0007669"/>
    <property type="project" value="InterPro"/>
</dbReference>
<dbReference type="KEGG" id="adl:AURDEDRAFT_25834"/>
<dbReference type="InParanoid" id="J0D7S8"/>